<sequence>MKFLILLLFLLIYTDINSQTSNSPYDNLSKLFLEYDFTNKPKQIEKKTDRALFDYSPEKNYDYEPAVEKNISSFNQHPMIKSAFEKGTYNVTYLYDEKHYNQTGQYLIYMTIFFKGANALKDSEKEYNKLVELFKIDSFKNSEENTHDGSLSPKNRHIVFYYSKVYTLPKLELNFVRLYESESYKLEFIYTTTWSFKKFKSFVPKF</sequence>
<dbReference type="Proteomes" id="UP000830583">
    <property type="component" value="Chromosome"/>
</dbReference>
<evidence type="ECO:0000313" key="1">
    <source>
        <dbReference type="EMBL" id="UPQ78525.1"/>
    </source>
</evidence>
<protein>
    <submittedName>
        <fullName evidence="1">Uncharacterized protein</fullName>
    </submittedName>
</protein>
<dbReference type="RefSeq" id="WP_248433449.1">
    <property type="nucleotide sequence ID" value="NZ_CP096205.1"/>
</dbReference>
<name>A0ABY4KDY8_9FLAO</name>
<evidence type="ECO:0000313" key="2">
    <source>
        <dbReference type="Proteomes" id="UP000830583"/>
    </source>
</evidence>
<reference evidence="1" key="1">
    <citation type="submission" date="2022-04" db="EMBL/GenBank/DDBJ databases">
        <title>Consumption of N2O by Flavobacterium azooxidireducens sp. nov. isolated from Decomposing Leaf Litter of Phragmites australis (Cav.).</title>
        <authorList>
            <person name="Behrendt U."/>
            <person name="Spanner T."/>
            <person name="Augustin J."/>
            <person name="Horn M.A."/>
            <person name="Kolb S."/>
            <person name="Ulrich A."/>
        </authorList>
    </citation>
    <scope>NUCLEOTIDE SEQUENCE</scope>
    <source>
        <strain evidence="1">IGB 4-14</strain>
    </source>
</reference>
<keyword evidence="2" id="KW-1185">Reference proteome</keyword>
<gene>
    <name evidence="1" type="ORF">M0M57_12960</name>
</gene>
<proteinExistence type="predicted"/>
<accession>A0ABY4KDY8</accession>
<organism evidence="1 2">
    <name type="scientific">Flavobacterium azooxidireducens</name>
    <dbReference type="NCBI Taxonomy" id="1871076"/>
    <lineage>
        <taxon>Bacteria</taxon>
        <taxon>Pseudomonadati</taxon>
        <taxon>Bacteroidota</taxon>
        <taxon>Flavobacteriia</taxon>
        <taxon>Flavobacteriales</taxon>
        <taxon>Flavobacteriaceae</taxon>
        <taxon>Flavobacterium</taxon>
    </lineage>
</organism>
<dbReference type="EMBL" id="CP096205">
    <property type="protein sequence ID" value="UPQ78525.1"/>
    <property type="molecule type" value="Genomic_DNA"/>
</dbReference>